<evidence type="ECO:0000256" key="5">
    <source>
        <dbReference type="ARBA" id="ARBA00022692"/>
    </source>
</evidence>
<dbReference type="Proteomes" id="UP001152320">
    <property type="component" value="Chromosome 17"/>
</dbReference>
<evidence type="ECO:0000256" key="6">
    <source>
        <dbReference type="ARBA" id="ARBA00022989"/>
    </source>
</evidence>
<evidence type="ECO:0000256" key="2">
    <source>
        <dbReference type="ARBA" id="ARBA00007040"/>
    </source>
</evidence>
<keyword evidence="7 8" id="KW-0472">Membrane</keyword>
<feature type="transmembrane region" description="Helical" evidence="8">
    <location>
        <begin position="21"/>
        <end position="41"/>
    </location>
</feature>
<gene>
    <name evidence="9" type="ORF">HOLleu_33061</name>
</gene>
<dbReference type="GO" id="GO:0005886">
    <property type="term" value="C:plasma membrane"/>
    <property type="evidence" value="ECO:0007669"/>
    <property type="project" value="UniProtKB-SubCell"/>
</dbReference>
<keyword evidence="6 8" id="KW-1133">Transmembrane helix</keyword>
<feature type="transmembrane region" description="Helical" evidence="8">
    <location>
        <begin position="98"/>
        <end position="123"/>
    </location>
</feature>
<feature type="transmembrane region" description="Helical" evidence="8">
    <location>
        <begin position="214"/>
        <end position="233"/>
    </location>
</feature>
<comment type="caution">
    <text evidence="9">The sequence shown here is derived from an EMBL/GenBank/DDBJ whole genome shotgun (WGS) entry which is preliminary data.</text>
</comment>
<feature type="transmembrane region" description="Helical" evidence="8">
    <location>
        <begin position="427"/>
        <end position="445"/>
    </location>
</feature>
<dbReference type="EMBL" id="JAIZAY010000017">
    <property type="protein sequence ID" value="KAJ8025488.1"/>
    <property type="molecule type" value="Genomic_DNA"/>
</dbReference>
<accession>A0A9Q1BH10</accession>
<comment type="similarity">
    <text evidence="2">Belongs to the amino acid-polyamine-organocation (APC) superfamily. L-type amino acid transporter (LAT) (TC 2.A.3.8) family.</text>
</comment>
<feature type="transmembrane region" description="Helical" evidence="8">
    <location>
        <begin position="365"/>
        <end position="388"/>
    </location>
</feature>
<evidence type="ECO:0000313" key="9">
    <source>
        <dbReference type="EMBL" id="KAJ8025488.1"/>
    </source>
</evidence>
<evidence type="ECO:0000256" key="4">
    <source>
        <dbReference type="ARBA" id="ARBA00022475"/>
    </source>
</evidence>
<feature type="transmembrane region" description="Helical" evidence="8">
    <location>
        <begin position="53"/>
        <end position="77"/>
    </location>
</feature>
<dbReference type="FunFam" id="1.20.1740.10:FF:000003">
    <property type="entry name" value="Y+L amino acid transporter 1 isoform X1"/>
    <property type="match status" value="1"/>
</dbReference>
<name>A0A9Q1BH10_HOLLE</name>
<evidence type="ECO:0000256" key="8">
    <source>
        <dbReference type="SAM" id="Phobius"/>
    </source>
</evidence>
<feature type="transmembrane region" description="Helical" evidence="8">
    <location>
        <begin position="400"/>
        <end position="421"/>
    </location>
</feature>
<evidence type="ECO:0000313" key="10">
    <source>
        <dbReference type="Proteomes" id="UP001152320"/>
    </source>
</evidence>
<dbReference type="GO" id="GO:0015179">
    <property type="term" value="F:L-amino acid transmembrane transporter activity"/>
    <property type="evidence" value="ECO:0007669"/>
    <property type="project" value="TreeGrafter"/>
</dbReference>
<dbReference type="PANTHER" id="PTHR11785">
    <property type="entry name" value="AMINO ACID TRANSPORTER"/>
    <property type="match status" value="1"/>
</dbReference>
<keyword evidence="4" id="KW-1003">Cell membrane</keyword>
<feature type="transmembrane region" description="Helical" evidence="8">
    <location>
        <begin position="143"/>
        <end position="163"/>
    </location>
</feature>
<feature type="transmembrane region" description="Helical" evidence="8">
    <location>
        <begin position="294"/>
        <end position="320"/>
    </location>
</feature>
<dbReference type="AlphaFoldDB" id="A0A9Q1BH10"/>
<organism evidence="9 10">
    <name type="scientific">Holothuria leucospilota</name>
    <name type="common">Black long sea cucumber</name>
    <name type="synonym">Mertensiothuria leucospilota</name>
    <dbReference type="NCBI Taxonomy" id="206669"/>
    <lineage>
        <taxon>Eukaryota</taxon>
        <taxon>Metazoa</taxon>
        <taxon>Echinodermata</taxon>
        <taxon>Eleutherozoa</taxon>
        <taxon>Echinozoa</taxon>
        <taxon>Holothuroidea</taxon>
        <taxon>Aspidochirotacea</taxon>
        <taxon>Aspidochirotida</taxon>
        <taxon>Holothuriidae</taxon>
        <taxon>Holothuria</taxon>
    </lineage>
</organism>
<keyword evidence="10" id="KW-1185">Reference proteome</keyword>
<proteinExistence type="inferred from homology"/>
<dbReference type="InterPro" id="IPR050598">
    <property type="entry name" value="AminoAcid_Transporter"/>
</dbReference>
<evidence type="ECO:0000256" key="3">
    <source>
        <dbReference type="ARBA" id="ARBA00022448"/>
    </source>
</evidence>
<dbReference type="PANTHER" id="PTHR11785:SF528">
    <property type="entry name" value="AMINO ACID TRANSPORTER PROTEIN JHI-21"/>
    <property type="match status" value="1"/>
</dbReference>
<reference evidence="9" key="1">
    <citation type="submission" date="2021-10" db="EMBL/GenBank/DDBJ databases">
        <title>Tropical sea cucumber genome reveals ecological adaptation and Cuvierian tubules defense mechanism.</title>
        <authorList>
            <person name="Chen T."/>
        </authorList>
    </citation>
    <scope>NUCLEOTIDE SEQUENCE</scope>
    <source>
        <strain evidence="9">Nanhai2018</strain>
        <tissue evidence="9">Muscle</tissue>
    </source>
</reference>
<keyword evidence="3" id="KW-0813">Transport</keyword>
<protein>
    <submittedName>
        <fullName evidence="9">Y+L amino acid transporter 2</fullName>
    </submittedName>
</protein>
<evidence type="ECO:0000256" key="7">
    <source>
        <dbReference type="ARBA" id="ARBA00023136"/>
    </source>
</evidence>
<keyword evidence="5 8" id="KW-0812">Transmembrane</keyword>
<sequence>MDENKYKMDDNSEAIKLRRKIGVFGGVAVNVGIVIGSGIFLTPKGVLEGSGSIGLSLIIWFLSGIFSLIGALCLAELGTMIPEHGGIYAYVQRAFGPFLSFLLQWISLVIVQPGALAISALTFASYTIQPFYPDLECSPPPSVIRMLAIACVVFVSVVNVLSVRTASFVQETFTVMKMVALVIIIIVGIIELAKGNTENFQKPFEGSDARGLGVAFYSGLYAYAGWYSLNMVVEELKDPYKNLPRCIIISVLLVTVLYVFTNVAYFTVLTKDEILASNAVAATFGDRSLGNFAWIMPLSVAVSTFGSVNGNILTTSRLIFAGARDHNLPMVAALIHPTTRTPIPAIIIIAFGTCMYTLAKDVFTIINYFSFVTWSSMALAIVALLYLRWKEPETPRPYKVNILLPIIFLVACIALVVMGTISAPIDTLIGFVLACSGIPVYFLLVRPKKLPKWYNNLIGILQVQLNLSDSTFKNLP</sequence>
<feature type="transmembrane region" description="Helical" evidence="8">
    <location>
        <begin position="175"/>
        <end position="194"/>
    </location>
</feature>
<feature type="transmembrane region" description="Helical" evidence="8">
    <location>
        <begin position="245"/>
        <end position="268"/>
    </location>
</feature>
<dbReference type="PIRSF" id="PIRSF006060">
    <property type="entry name" value="AA_transporter"/>
    <property type="match status" value="1"/>
</dbReference>
<comment type="subcellular location">
    <subcellularLocation>
        <location evidence="1">Cell membrane</location>
        <topology evidence="1">Multi-pass membrane protein</topology>
    </subcellularLocation>
</comment>
<dbReference type="Pfam" id="PF13520">
    <property type="entry name" value="AA_permease_2"/>
    <property type="match status" value="1"/>
</dbReference>
<dbReference type="OrthoDB" id="3257095at2759"/>
<dbReference type="Gene3D" id="1.20.1740.10">
    <property type="entry name" value="Amino acid/polyamine transporter I"/>
    <property type="match status" value="1"/>
</dbReference>
<evidence type="ECO:0000256" key="1">
    <source>
        <dbReference type="ARBA" id="ARBA00004651"/>
    </source>
</evidence>
<dbReference type="InterPro" id="IPR002293">
    <property type="entry name" value="AA/rel_permease1"/>
</dbReference>